<dbReference type="PANTHER" id="PTHR48090:SF3">
    <property type="entry name" value="UNDECAPRENYL-PHOSPHATE 4-DEOXY-4-FORMAMIDO-L-ARABINOSE TRANSFERASE"/>
    <property type="match status" value="1"/>
</dbReference>
<evidence type="ECO:0000313" key="11">
    <source>
        <dbReference type="Proteomes" id="UP001143545"/>
    </source>
</evidence>
<accession>A0A9W6EWK9</accession>
<evidence type="ECO:0000256" key="5">
    <source>
        <dbReference type="ARBA" id="ARBA00022985"/>
    </source>
</evidence>
<dbReference type="InterPro" id="IPR050256">
    <property type="entry name" value="Glycosyltransferase_2"/>
</dbReference>
<keyword evidence="7 8" id="KW-0472">Membrane</keyword>
<evidence type="ECO:0000256" key="4">
    <source>
        <dbReference type="ARBA" id="ARBA00022692"/>
    </source>
</evidence>
<comment type="caution">
    <text evidence="10">The sequence shown here is derived from an EMBL/GenBank/DDBJ whole genome shotgun (WGS) entry which is preliminary data.</text>
</comment>
<keyword evidence="5" id="KW-0448">Lipopolysaccharide biosynthesis</keyword>
<protein>
    <submittedName>
        <fullName evidence="10">Glycosyl transferase</fullName>
    </submittedName>
</protein>
<reference evidence="10" key="1">
    <citation type="submission" date="2022-07" db="EMBL/GenBank/DDBJ databases">
        <title>Taxonomy of Novel Oxalotrophic and Methylotrophic Bacteria.</title>
        <authorList>
            <person name="Sahin N."/>
            <person name="Tani A."/>
        </authorList>
    </citation>
    <scope>NUCLEOTIDE SEQUENCE</scope>
    <source>
        <strain evidence="10">AM327</strain>
    </source>
</reference>
<name>A0A9W6EWK9_9FLAO</name>
<evidence type="ECO:0000259" key="9">
    <source>
        <dbReference type="Pfam" id="PF00535"/>
    </source>
</evidence>
<evidence type="ECO:0000256" key="6">
    <source>
        <dbReference type="ARBA" id="ARBA00022989"/>
    </source>
</evidence>
<evidence type="ECO:0000256" key="8">
    <source>
        <dbReference type="SAM" id="Phobius"/>
    </source>
</evidence>
<keyword evidence="11" id="KW-1185">Reference proteome</keyword>
<gene>
    <name evidence="10" type="ORF">NBRC110019_30930</name>
</gene>
<dbReference type="RefSeq" id="WP_281756431.1">
    <property type="nucleotide sequence ID" value="NZ_BRVP01000032.1"/>
</dbReference>
<dbReference type="Gene3D" id="3.90.550.10">
    <property type="entry name" value="Spore Coat Polysaccharide Biosynthesis Protein SpsA, Chain A"/>
    <property type="match status" value="1"/>
</dbReference>
<evidence type="ECO:0000256" key="7">
    <source>
        <dbReference type="ARBA" id="ARBA00023136"/>
    </source>
</evidence>
<keyword evidence="1" id="KW-1003">Cell membrane</keyword>
<dbReference type="GO" id="GO:0099621">
    <property type="term" value="F:undecaprenyl-phosphate 4-deoxy-4-formamido-L-arabinose transferase activity"/>
    <property type="evidence" value="ECO:0007669"/>
    <property type="project" value="TreeGrafter"/>
</dbReference>
<dbReference type="GO" id="GO:0009103">
    <property type="term" value="P:lipopolysaccharide biosynthetic process"/>
    <property type="evidence" value="ECO:0007669"/>
    <property type="project" value="UniProtKB-KW"/>
</dbReference>
<organism evidence="10 11">
    <name type="scientific">Neptunitalea chrysea</name>
    <dbReference type="NCBI Taxonomy" id="1647581"/>
    <lineage>
        <taxon>Bacteria</taxon>
        <taxon>Pseudomonadati</taxon>
        <taxon>Bacteroidota</taxon>
        <taxon>Flavobacteriia</taxon>
        <taxon>Flavobacteriales</taxon>
        <taxon>Flavobacteriaceae</taxon>
        <taxon>Neptunitalea</taxon>
    </lineage>
</organism>
<dbReference type="InterPro" id="IPR029044">
    <property type="entry name" value="Nucleotide-diphossugar_trans"/>
</dbReference>
<keyword evidence="4 8" id="KW-0812">Transmembrane</keyword>
<keyword evidence="3 10" id="KW-0808">Transferase</keyword>
<feature type="transmembrane region" description="Helical" evidence="8">
    <location>
        <begin position="233"/>
        <end position="256"/>
    </location>
</feature>
<proteinExistence type="predicted"/>
<dbReference type="PANTHER" id="PTHR48090">
    <property type="entry name" value="UNDECAPRENYL-PHOSPHATE 4-DEOXY-4-FORMAMIDO-L-ARABINOSE TRANSFERASE-RELATED"/>
    <property type="match status" value="1"/>
</dbReference>
<feature type="transmembrane region" description="Helical" evidence="8">
    <location>
        <begin position="268"/>
        <end position="294"/>
    </location>
</feature>
<dbReference type="GO" id="GO:0005886">
    <property type="term" value="C:plasma membrane"/>
    <property type="evidence" value="ECO:0007669"/>
    <property type="project" value="TreeGrafter"/>
</dbReference>
<dbReference type="InterPro" id="IPR001173">
    <property type="entry name" value="Glyco_trans_2-like"/>
</dbReference>
<evidence type="ECO:0000256" key="1">
    <source>
        <dbReference type="ARBA" id="ARBA00022475"/>
    </source>
</evidence>
<feature type="domain" description="Glycosyltransferase 2-like" evidence="9">
    <location>
        <begin position="9"/>
        <end position="154"/>
    </location>
</feature>
<dbReference type="EMBL" id="BRVP01000032">
    <property type="protein sequence ID" value="GLB54052.1"/>
    <property type="molecule type" value="Genomic_DNA"/>
</dbReference>
<dbReference type="CDD" id="cd04187">
    <property type="entry name" value="DPM1_like_bac"/>
    <property type="match status" value="1"/>
</dbReference>
<dbReference type="AlphaFoldDB" id="A0A9W6EWK9"/>
<evidence type="ECO:0000313" key="10">
    <source>
        <dbReference type="EMBL" id="GLB54052.1"/>
    </source>
</evidence>
<evidence type="ECO:0000256" key="2">
    <source>
        <dbReference type="ARBA" id="ARBA00022676"/>
    </source>
</evidence>
<sequence length="319" mass="36878">MTKKEYYLSIIIPVYNEEENVTLLTKTIDDALKGESYQIIYIDDFSTDNTKQVIKSLKHPHLYLVELKKNYGQSLALAAGIEFATGKYIVTMDGDMQNDPHDILKMVKNAEEGDWDVVTGFREKRKDNFLKTIPSKIANFIIRKATNLNLRDQGCALKVFTSETAKEINLYGEMHRFINLMAYLNGATIKEMNVNHYPRKFGKSKYGLERTFKVINDLFLIIFKRKHLQKPMYFFGNIGLTFFSIGMLINIYLLIVKFILGEEIGDRPLLLLGVLLVLVGIQFLTMGILADLLMRTYYESQDKKPYKVKRVFNSQEDES</sequence>
<dbReference type="SUPFAM" id="SSF53448">
    <property type="entry name" value="Nucleotide-diphospho-sugar transferases"/>
    <property type="match status" value="1"/>
</dbReference>
<keyword evidence="6 8" id="KW-1133">Transmembrane helix</keyword>
<keyword evidence="2" id="KW-0328">Glycosyltransferase</keyword>
<dbReference type="Pfam" id="PF00535">
    <property type="entry name" value="Glycos_transf_2"/>
    <property type="match status" value="1"/>
</dbReference>
<evidence type="ECO:0000256" key="3">
    <source>
        <dbReference type="ARBA" id="ARBA00022679"/>
    </source>
</evidence>
<dbReference type="Proteomes" id="UP001143545">
    <property type="component" value="Unassembled WGS sequence"/>
</dbReference>